<keyword evidence="3 5" id="KW-1133">Transmembrane helix</keyword>
<evidence type="ECO:0000256" key="3">
    <source>
        <dbReference type="ARBA" id="ARBA00022989"/>
    </source>
</evidence>
<organism evidence="7 8">
    <name type="scientific">Kribbella deserti</name>
    <dbReference type="NCBI Taxonomy" id="1926257"/>
    <lineage>
        <taxon>Bacteria</taxon>
        <taxon>Bacillati</taxon>
        <taxon>Actinomycetota</taxon>
        <taxon>Actinomycetes</taxon>
        <taxon>Propionibacteriales</taxon>
        <taxon>Kribbellaceae</taxon>
        <taxon>Kribbella</taxon>
    </lineage>
</organism>
<dbReference type="Gene3D" id="1.20.1250.20">
    <property type="entry name" value="MFS general substrate transporter like domains"/>
    <property type="match status" value="1"/>
</dbReference>
<feature type="transmembrane region" description="Helical" evidence="5">
    <location>
        <begin position="56"/>
        <end position="76"/>
    </location>
</feature>
<gene>
    <name evidence="7" type="ORF">ACFFGN_12280</name>
</gene>
<dbReference type="PROSITE" id="PS50850">
    <property type="entry name" value="MFS"/>
    <property type="match status" value="1"/>
</dbReference>
<sequence>MQTMTTPPAERIGVLSPRYRSLTIGMVALITLVAFENLAVTTAMPTVAVALGGLSWYALAFGGPLAAAVIAMVMSGTWSDAKGPARPLWHGTAWFLTGLVIAGLAPTMEVLVVGRIIQGFGSGLITVALYVVVGQLYPAALRPRIFAAFASGWVVPSLVGPAIAGLIVQHASWRIVFLAVPVLAIPAALVMRPGLGRMAPPVSGSTDSIWNRRTAWAVAVAIGVGLLHYGGQQTGTLQVVLLAIGLGAVIVFAPRLLPAGTFTIRRGLPSVVALRGMVAAAGFGAEVFLPLMLTRERGLSPAFAGLVLTISALAWFTASWYRGRPNQPLSHSAFMQIGMSLIVLGITTAVLTLHPSVPVLVGVLGWGLAGLGMGTVFPTLSVLILEYSAREEQGANSSALQLSDSLATATVLAIGGSLFAAIEPHSANTAYLTAFALPALIALLGTWTARRAGIPFIGRL</sequence>
<reference evidence="7 8" key="1">
    <citation type="submission" date="2024-09" db="EMBL/GenBank/DDBJ databases">
        <authorList>
            <person name="Sun Q."/>
            <person name="Mori K."/>
        </authorList>
    </citation>
    <scope>NUCLEOTIDE SEQUENCE [LARGE SCALE GENOMIC DNA]</scope>
    <source>
        <strain evidence="7 8">CGMCC 1.15906</strain>
    </source>
</reference>
<name>A0ABV6QJM3_9ACTN</name>
<dbReference type="Proteomes" id="UP001589890">
    <property type="component" value="Unassembled WGS sequence"/>
</dbReference>
<dbReference type="Pfam" id="PF07690">
    <property type="entry name" value="MFS_1"/>
    <property type="match status" value="1"/>
</dbReference>
<protein>
    <submittedName>
        <fullName evidence="7">MFS transporter</fullName>
    </submittedName>
</protein>
<evidence type="ECO:0000313" key="8">
    <source>
        <dbReference type="Proteomes" id="UP001589890"/>
    </source>
</evidence>
<evidence type="ECO:0000256" key="1">
    <source>
        <dbReference type="ARBA" id="ARBA00004651"/>
    </source>
</evidence>
<dbReference type="PRINTS" id="PR01036">
    <property type="entry name" value="TCRTETB"/>
</dbReference>
<keyword evidence="4 5" id="KW-0472">Membrane</keyword>
<feature type="transmembrane region" description="Helical" evidence="5">
    <location>
        <begin position="88"/>
        <end position="106"/>
    </location>
</feature>
<evidence type="ECO:0000256" key="2">
    <source>
        <dbReference type="ARBA" id="ARBA00022692"/>
    </source>
</evidence>
<dbReference type="RefSeq" id="WP_380046637.1">
    <property type="nucleotide sequence ID" value="NZ_JBHLTC010000014.1"/>
</dbReference>
<evidence type="ECO:0000259" key="6">
    <source>
        <dbReference type="PROSITE" id="PS50850"/>
    </source>
</evidence>
<feature type="transmembrane region" description="Helical" evidence="5">
    <location>
        <begin position="214"/>
        <end position="231"/>
    </location>
</feature>
<feature type="transmembrane region" description="Helical" evidence="5">
    <location>
        <begin position="269"/>
        <end position="293"/>
    </location>
</feature>
<dbReference type="InterPro" id="IPR011701">
    <property type="entry name" value="MFS"/>
</dbReference>
<dbReference type="InterPro" id="IPR020846">
    <property type="entry name" value="MFS_dom"/>
</dbReference>
<dbReference type="SUPFAM" id="SSF103473">
    <property type="entry name" value="MFS general substrate transporter"/>
    <property type="match status" value="1"/>
</dbReference>
<dbReference type="EMBL" id="JBHLTC010000014">
    <property type="protein sequence ID" value="MFC0624845.1"/>
    <property type="molecule type" value="Genomic_DNA"/>
</dbReference>
<proteinExistence type="predicted"/>
<feature type="transmembrane region" description="Helical" evidence="5">
    <location>
        <begin position="299"/>
        <end position="321"/>
    </location>
</feature>
<comment type="subcellular location">
    <subcellularLocation>
        <location evidence="1">Cell membrane</location>
        <topology evidence="1">Multi-pass membrane protein</topology>
    </subcellularLocation>
</comment>
<feature type="transmembrane region" description="Helical" evidence="5">
    <location>
        <begin position="237"/>
        <end position="257"/>
    </location>
</feature>
<dbReference type="Gene3D" id="1.20.1720.10">
    <property type="entry name" value="Multidrug resistance protein D"/>
    <property type="match status" value="1"/>
</dbReference>
<accession>A0ABV6QJM3</accession>
<feature type="transmembrane region" description="Helical" evidence="5">
    <location>
        <begin position="406"/>
        <end position="422"/>
    </location>
</feature>
<feature type="transmembrane region" description="Helical" evidence="5">
    <location>
        <begin position="21"/>
        <end position="44"/>
    </location>
</feature>
<dbReference type="PANTHER" id="PTHR23501:SF154">
    <property type="entry name" value="MULTIDRUG-EFFLUX TRANSPORTER RV1634-RELATED"/>
    <property type="match status" value="1"/>
</dbReference>
<comment type="caution">
    <text evidence="7">The sequence shown here is derived from an EMBL/GenBank/DDBJ whole genome shotgun (WGS) entry which is preliminary data.</text>
</comment>
<keyword evidence="8" id="KW-1185">Reference proteome</keyword>
<dbReference type="InterPro" id="IPR036259">
    <property type="entry name" value="MFS_trans_sf"/>
</dbReference>
<feature type="transmembrane region" description="Helical" evidence="5">
    <location>
        <begin position="359"/>
        <end position="385"/>
    </location>
</feature>
<feature type="transmembrane region" description="Helical" evidence="5">
    <location>
        <begin position="173"/>
        <end position="193"/>
    </location>
</feature>
<feature type="domain" description="Major facilitator superfamily (MFS) profile" evidence="6">
    <location>
        <begin position="22"/>
        <end position="451"/>
    </location>
</feature>
<evidence type="ECO:0000313" key="7">
    <source>
        <dbReference type="EMBL" id="MFC0624845.1"/>
    </source>
</evidence>
<evidence type="ECO:0000256" key="5">
    <source>
        <dbReference type="SAM" id="Phobius"/>
    </source>
</evidence>
<evidence type="ECO:0000256" key="4">
    <source>
        <dbReference type="ARBA" id="ARBA00023136"/>
    </source>
</evidence>
<keyword evidence="2 5" id="KW-0812">Transmembrane</keyword>
<dbReference type="PANTHER" id="PTHR23501">
    <property type="entry name" value="MAJOR FACILITATOR SUPERFAMILY"/>
    <property type="match status" value="1"/>
</dbReference>
<feature type="transmembrane region" description="Helical" evidence="5">
    <location>
        <begin position="112"/>
        <end position="133"/>
    </location>
</feature>
<feature type="transmembrane region" description="Helical" evidence="5">
    <location>
        <begin position="333"/>
        <end position="353"/>
    </location>
</feature>
<feature type="transmembrane region" description="Helical" evidence="5">
    <location>
        <begin position="145"/>
        <end position="167"/>
    </location>
</feature>
<feature type="transmembrane region" description="Helical" evidence="5">
    <location>
        <begin position="428"/>
        <end position="449"/>
    </location>
</feature>